<accession>A0AAE9VYQ0</accession>
<evidence type="ECO:0000313" key="1">
    <source>
        <dbReference type="EMBL" id="WBF78455.1"/>
    </source>
</evidence>
<name>A0AAE9VYQ0_9CAUD</name>
<keyword evidence="2" id="KW-1185">Reference proteome</keyword>
<dbReference type="InterPro" id="IPR043519">
    <property type="entry name" value="NT_sf"/>
</dbReference>
<proteinExistence type="predicted"/>
<sequence length="202" mass="22772">MNLPLEVQDILKWLKAEGLEARVMGGAARCLAFGVPVNDWDIVVLRGDLDHGTAFELAEEVCRTFHMLHPDSTVAVTQAYEQASGDFDDRWLSLAQLEFHADNVSVDILVAVCHTWREVIDGFDSNINQCMLKEDGTPFYYYGERPVDIKFLKPITVARLCRIVDIAGQLGLKCVNKPEISDLDTLPKRDPDPQEDIAWCEH</sequence>
<dbReference type="Proteomes" id="UP001211143">
    <property type="component" value="Segment"/>
</dbReference>
<evidence type="ECO:0000313" key="2">
    <source>
        <dbReference type="Proteomes" id="UP001211143"/>
    </source>
</evidence>
<reference evidence="1" key="1">
    <citation type="submission" date="2022-11" db="EMBL/GenBank/DDBJ databases">
        <authorList>
            <person name="Yang Z.-Q."/>
            <person name="Zhang Y.-S."/>
        </authorList>
    </citation>
    <scope>NUCLEOTIDE SEQUENCE</scope>
</reference>
<organism evidence="1 2">
    <name type="scientific">Cronobacter phage EspYZU13</name>
    <dbReference type="NCBI Taxonomy" id="3003790"/>
    <lineage>
        <taxon>Viruses</taxon>
        <taxon>Duplodnaviria</taxon>
        <taxon>Heunggongvirae</taxon>
        <taxon>Uroviricota</taxon>
        <taxon>Caudoviricetes</taxon>
        <taxon>Autographivirales</taxon>
        <taxon>Autonotataviridae</taxon>
        <taxon>Melnykvirinae</taxon>
        <taxon>Cronosvirus</taxon>
        <taxon>Cronosvirus EspYZU13</taxon>
    </lineage>
</organism>
<dbReference type="EMBL" id="OP819285">
    <property type="protein sequence ID" value="WBF78455.1"/>
    <property type="molecule type" value="Genomic_DNA"/>
</dbReference>
<dbReference type="Gene3D" id="3.30.460.10">
    <property type="entry name" value="Beta Polymerase, domain 2"/>
    <property type="match status" value="1"/>
</dbReference>
<protein>
    <submittedName>
        <fullName evidence="1">tRNA nucleotidyltransferase/poly(A) polymerase</fullName>
    </submittedName>
</protein>
<dbReference type="SUPFAM" id="SSF81301">
    <property type="entry name" value="Nucleotidyltransferase"/>
    <property type="match status" value="1"/>
</dbReference>